<name>A0A0C4YNS0_9BURK</name>
<dbReference type="EMBL" id="CP010537">
    <property type="protein sequence ID" value="AJG22246.1"/>
    <property type="molecule type" value="Genomic_DNA"/>
</dbReference>
<evidence type="ECO:0000313" key="3">
    <source>
        <dbReference type="Proteomes" id="UP000031843"/>
    </source>
</evidence>
<feature type="transmembrane region" description="Helical" evidence="1">
    <location>
        <begin position="31"/>
        <end position="49"/>
    </location>
</feature>
<accession>A0A0C4YNS0</accession>
<dbReference type="Proteomes" id="UP000031843">
    <property type="component" value="Chromosome secondary"/>
</dbReference>
<dbReference type="KEGG" id="cbw:RR42_s0655"/>
<keyword evidence="1" id="KW-0472">Membrane</keyword>
<sequence length="50" mass="5519">MVQCLEPKPSISAEAVPAEARWNIRNALRPFWAFAALGLVTGNIVVQLLR</sequence>
<keyword evidence="3" id="KW-1185">Reference proteome</keyword>
<dbReference type="AlphaFoldDB" id="A0A0C4YNS0"/>
<keyword evidence="1" id="KW-0812">Transmembrane</keyword>
<organism evidence="2 3">
    <name type="scientific">Cupriavidus basilensis</name>
    <dbReference type="NCBI Taxonomy" id="68895"/>
    <lineage>
        <taxon>Bacteria</taxon>
        <taxon>Pseudomonadati</taxon>
        <taxon>Pseudomonadota</taxon>
        <taxon>Betaproteobacteria</taxon>
        <taxon>Burkholderiales</taxon>
        <taxon>Burkholderiaceae</taxon>
        <taxon>Cupriavidus</taxon>
    </lineage>
</organism>
<gene>
    <name evidence="2" type="ORF">RR42_s0655</name>
</gene>
<evidence type="ECO:0000313" key="2">
    <source>
        <dbReference type="EMBL" id="AJG22246.1"/>
    </source>
</evidence>
<protein>
    <submittedName>
        <fullName evidence="2">Uncharacterized protein</fullName>
    </submittedName>
</protein>
<keyword evidence="1" id="KW-1133">Transmembrane helix</keyword>
<reference evidence="2 3" key="1">
    <citation type="journal article" date="2015" name="Genome Announc.">
        <title>Complete Genome Sequence of Cupriavidus basilensis 4G11, Isolated from the Oak Ridge Field Research Center Site.</title>
        <authorList>
            <person name="Ray J."/>
            <person name="Waters R.J."/>
            <person name="Skerker J.M."/>
            <person name="Kuehl J.V."/>
            <person name="Price M.N."/>
            <person name="Huang J."/>
            <person name="Chakraborty R."/>
            <person name="Arkin A.P."/>
            <person name="Deutschbauer A."/>
        </authorList>
    </citation>
    <scope>NUCLEOTIDE SEQUENCE [LARGE SCALE GENOMIC DNA]</scope>
    <source>
        <strain evidence="2">4G11</strain>
    </source>
</reference>
<evidence type="ECO:0000256" key="1">
    <source>
        <dbReference type="SAM" id="Phobius"/>
    </source>
</evidence>
<proteinExistence type="predicted"/>